<reference evidence="2 3" key="1">
    <citation type="journal article" date="2015" name="Nature">
        <title>rRNA introns, odd ribosomes, and small enigmatic genomes across a large radiation of phyla.</title>
        <authorList>
            <person name="Brown C.T."/>
            <person name="Hug L.A."/>
            <person name="Thomas B.C."/>
            <person name="Sharon I."/>
            <person name="Castelle C.J."/>
            <person name="Singh A."/>
            <person name="Wilkins M.J."/>
            <person name="Williams K.H."/>
            <person name="Banfield J.F."/>
        </authorList>
    </citation>
    <scope>NUCLEOTIDE SEQUENCE [LARGE SCALE GENOMIC DNA]</scope>
</reference>
<feature type="domain" description="bAvd-like" evidence="1">
    <location>
        <begin position="21"/>
        <end position="121"/>
    </location>
</feature>
<evidence type="ECO:0000313" key="2">
    <source>
        <dbReference type="EMBL" id="KKS59645.1"/>
    </source>
</evidence>
<dbReference type="Proteomes" id="UP000034678">
    <property type="component" value="Unassembled WGS sequence"/>
</dbReference>
<gene>
    <name evidence="2" type="ORF">UV26_C0018G0003</name>
</gene>
<evidence type="ECO:0000313" key="3">
    <source>
        <dbReference type="Proteomes" id="UP000034678"/>
    </source>
</evidence>
<organism evidence="2 3">
    <name type="scientific">candidate division WWE3 bacterium GW2011_GWF2_42_42</name>
    <dbReference type="NCBI Taxonomy" id="1619142"/>
    <lineage>
        <taxon>Bacteria</taxon>
        <taxon>Katanobacteria</taxon>
    </lineage>
</organism>
<sequence length="128" mass="15226">MDTNTNKDIKTAHQTPLFQMVYQLYLSWYIRCGQIPKKDRFTIGQKTEGMLLEILILIVTAYHTKDLEYKRQSLYKANTLLECIKITIRLAKDIKALEQRWYIDYEQRIQEIGRMLGGWIGSLHKTNR</sequence>
<protein>
    <recommendedName>
        <fullName evidence="1">bAvd-like domain-containing protein</fullName>
    </recommendedName>
</protein>
<evidence type="ECO:0000259" key="1">
    <source>
        <dbReference type="Pfam" id="PF22296"/>
    </source>
</evidence>
<proteinExistence type="predicted"/>
<dbReference type="InterPro" id="IPR055360">
    <property type="entry name" value="bAvd"/>
</dbReference>
<dbReference type="Gene3D" id="1.20.1440.60">
    <property type="entry name" value="23S rRNA-intervening sequence"/>
    <property type="match status" value="1"/>
</dbReference>
<dbReference type="EMBL" id="LCDU01000018">
    <property type="protein sequence ID" value="KKS59645.1"/>
    <property type="molecule type" value="Genomic_DNA"/>
</dbReference>
<dbReference type="AlphaFoldDB" id="A0A0G1AF37"/>
<dbReference type="CDD" id="cd16376">
    <property type="entry name" value="Avd_like"/>
    <property type="match status" value="1"/>
</dbReference>
<accession>A0A0G1AF37</accession>
<dbReference type="Pfam" id="PF22296">
    <property type="entry name" value="bAvd"/>
    <property type="match status" value="1"/>
</dbReference>
<dbReference type="InterPro" id="IPR036583">
    <property type="entry name" value="23S_rRNA_IVS_sf"/>
</dbReference>
<comment type="caution">
    <text evidence="2">The sequence shown here is derived from an EMBL/GenBank/DDBJ whole genome shotgun (WGS) entry which is preliminary data.</text>
</comment>
<name>A0A0G1AF37_UNCKA</name>